<evidence type="ECO:0000313" key="3">
    <source>
        <dbReference type="Proteomes" id="UP000546642"/>
    </source>
</evidence>
<dbReference type="Gene3D" id="3.40.50.720">
    <property type="entry name" value="NAD(P)-binding Rossmann-like Domain"/>
    <property type="match status" value="1"/>
</dbReference>
<gene>
    <name evidence="2" type="ORF">HNR23_001582</name>
</gene>
<evidence type="ECO:0000259" key="1">
    <source>
        <dbReference type="Pfam" id="PF13460"/>
    </source>
</evidence>
<organism evidence="2 3">
    <name type="scientific">Nocardiopsis mwathae</name>
    <dbReference type="NCBI Taxonomy" id="1472723"/>
    <lineage>
        <taxon>Bacteria</taxon>
        <taxon>Bacillati</taxon>
        <taxon>Actinomycetota</taxon>
        <taxon>Actinomycetes</taxon>
        <taxon>Streptosporangiales</taxon>
        <taxon>Nocardiopsidaceae</taxon>
        <taxon>Nocardiopsis</taxon>
    </lineage>
</organism>
<dbReference type="AlphaFoldDB" id="A0A7W9YG91"/>
<name>A0A7W9YG91_9ACTN</name>
<comment type="caution">
    <text evidence="2">The sequence shown here is derived from an EMBL/GenBank/DDBJ whole genome shotgun (WGS) entry which is preliminary data.</text>
</comment>
<dbReference type="InterPro" id="IPR051604">
    <property type="entry name" value="Ergot_Alk_Oxidoreductase"/>
</dbReference>
<reference evidence="2 3" key="1">
    <citation type="submission" date="2020-08" db="EMBL/GenBank/DDBJ databases">
        <title>Sequencing the genomes of 1000 actinobacteria strains.</title>
        <authorList>
            <person name="Klenk H.-P."/>
        </authorList>
    </citation>
    <scope>NUCLEOTIDE SEQUENCE [LARGE SCALE GENOMIC DNA]</scope>
    <source>
        <strain evidence="2 3">DSM 46659</strain>
    </source>
</reference>
<dbReference type="PANTHER" id="PTHR43162:SF1">
    <property type="entry name" value="PRESTALK A DIFFERENTIATION PROTEIN A"/>
    <property type="match status" value="1"/>
</dbReference>
<proteinExistence type="predicted"/>
<accession>A0A7W9YG91</accession>
<feature type="domain" description="NAD(P)-binding" evidence="1">
    <location>
        <begin position="16"/>
        <end position="177"/>
    </location>
</feature>
<dbReference type="Gene3D" id="3.90.25.10">
    <property type="entry name" value="UDP-galactose 4-epimerase, domain 1"/>
    <property type="match status" value="1"/>
</dbReference>
<dbReference type="SUPFAM" id="SSF51735">
    <property type="entry name" value="NAD(P)-binding Rossmann-fold domains"/>
    <property type="match status" value="1"/>
</dbReference>
<dbReference type="Pfam" id="PF13460">
    <property type="entry name" value="NAD_binding_10"/>
    <property type="match status" value="1"/>
</dbReference>
<dbReference type="EMBL" id="JACHDS010000001">
    <property type="protein sequence ID" value="MBB6171522.1"/>
    <property type="molecule type" value="Genomic_DNA"/>
</dbReference>
<dbReference type="PANTHER" id="PTHR43162">
    <property type="match status" value="1"/>
</dbReference>
<dbReference type="Proteomes" id="UP000546642">
    <property type="component" value="Unassembled WGS sequence"/>
</dbReference>
<protein>
    <submittedName>
        <fullName evidence="2">Uncharacterized protein YbjT (DUF2867 family)</fullName>
    </submittedName>
</protein>
<evidence type="ECO:0000313" key="2">
    <source>
        <dbReference type="EMBL" id="MBB6171522.1"/>
    </source>
</evidence>
<dbReference type="InterPro" id="IPR016040">
    <property type="entry name" value="NAD(P)-bd_dom"/>
</dbReference>
<dbReference type="RefSeq" id="WP_184074778.1">
    <property type="nucleotide sequence ID" value="NZ_JACHDS010000001.1"/>
</dbReference>
<keyword evidence="3" id="KW-1185">Reference proteome</keyword>
<dbReference type="InterPro" id="IPR036291">
    <property type="entry name" value="NAD(P)-bd_dom_sf"/>
</dbReference>
<sequence>MTTNTDTTRPTTLVLGATGKTGRRVAAALRERGLPVRAASRSAAFRFDWDDRGTWGPALDGASAVYLVDSQRPDAADTVGDFSRLAAERGVRRLVLLSAREDGDAAATLPATESAVKESGVPWTILRPGWFSQNFTESDFLHDSIVEGEVRLPTGTGLEPFIDADDIAAVAVAALTEDGHAGQTYELSGPRLLTFEEAVGEIARATGRDIRFVPVSVEEYVRSMTARGYPAEIARFLGELFDWVGQKKHEYLSDGVRRALGREPRDFSEYVKSAAAAGAWNA</sequence>